<comment type="caution">
    <text evidence="2">The sequence shown here is derived from an EMBL/GenBank/DDBJ whole genome shotgun (WGS) entry which is preliminary data.</text>
</comment>
<organism evidence="2 3">
    <name type="scientific">Qipengyuania polymorpha</name>
    <dbReference type="NCBI Taxonomy" id="2867234"/>
    <lineage>
        <taxon>Bacteria</taxon>
        <taxon>Pseudomonadati</taxon>
        <taxon>Pseudomonadota</taxon>
        <taxon>Alphaproteobacteria</taxon>
        <taxon>Sphingomonadales</taxon>
        <taxon>Erythrobacteraceae</taxon>
        <taxon>Qipengyuania</taxon>
    </lineage>
</organism>
<protein>
    <submittedName>
        <fullName evidence="2">YdcF family protein</fullName>
    </submittedName>
</protein>
<keyword evidence="3" id="KW-1185">Reference proteome</keyword>
<sequence>MKALRLLLLLAALWLAGIAIWIATVPEENDGASADVALVLGAAVDSDTPSPVFAARLDHAIALYKEGRVAKLMLTGGRSDEYSLSEAAAGREYAIARGVAADDILIDENSRTTRQNLLEAQRVMKGEGVETALVVSDPLHLRRAMQMAQSLGLEAQPSATPHTRYRSWQTKVPFLLREVYFVHHSWLFDQ</sequence>
<dbReference type="Pfam" id="PF02698">
    <property type="entry name" value="DUF218"/>
    <property type="match status" value="1"/>
</dbReference>
<dbReference type="PANTHER" id="PTHR30336">
    <property type="entry name" value="INNER MEMBRANE PROTEIN, PROBABLE PERMEASE"/>
    <property type="match status" value="1"/>
</dbReference>
<proteinExistence type="predicted"/>
<evidence type="ECO:0000259" key="1">
    <source>
        <dbReference type="Pfam" id="PF02698"/>
    </source>
</evidence>
<dbReference type="InterPro" id="IPR003848">
    <property type="entry name" value="DUF218"/>
</dbReference>
<reference evidence="2 3" key="1">
    <citation type="submission" date="2021-08" db="EMBL/GenBank/DDBJ databases">
        <title>Comparative Genomics Analysis of the Genus Qipengyuania Reveals Extensive Genetic Diversity and Metabolic Versatility, Including the Description of Fifteen Novel Species.</title>
        <authorList>
            <person name="Liu Y."/>
        </authorList>
    </citation>
    <scope>NUCLEOTIDE SEQUENCE [LARGE SCALE GENOMIC DNA]</scope>
    <source>
        <strain evidence="2 3">1NDH17</strain>
    </source>
</reference>
<gene>
    <name evidence="2" type="ORF">K3152_05350</name>
</gene>
<feature type="domain" description="DUF218" evidence="1">
    <location>
        <begin position="35"/>
        <end position="178"/>
    </location>
</feature>
<dbReference type="InterPro" id="IPR014729">
    <property type="entry name" value="Rossmann-like_a/b/a_fold"/>
</dbReference>
<dbReference type="Proteomes" id="UP000783253">
    <property type="component" value="Unassembled WGS sequence"/>
</dbReference>
<evidence type="ECO:0000313" key="3">
    <source>
        <dbReference type="Proteomes" id="UP000783253"/>
    </source>
</evidence>
<evidence type="ECO:0000313" key="2">
    <source>
        <dbReference type="EMBL" id="MBX7457665.1"/>
    </source>
</evidence>
<accession>A0ABS7IZA8</accession>
<dbReference type="PANTHER" id="PTHR30336:SF20">
    <property type="entry name" value="DUF218 DOMAIN-CONTAINING PROTEIN"/>
    <property type="match status" value="1"/>
</dbReference>
<dbReference type="Gene3D" id="3.40.50.620">
    <property type="entry name" value="HUPs"/>
    <property type="match status" value="1"/>
</dbReference>
<dbReference type="CDD" id="cd06259">
    <property type="entry name" value="YdcF-like"/>
    <property type="match status" value="1"/>
</dbReference>
<dbReference type="InterPro" id="IPR051599">
    <property type="entry name" value="Cell_Envelope_Assoc"/>
</dbReference>
<name>A0ABS7IZA8_9SPHN</name>
<dbReference type="EMBL" id="JAIGNK010000002">
    <property type="protein sequence ID" value="MBX7457665.1"/>
    <property type="molecule type" value="Genomic_DNA"/>
</dbReference>
<dbReference type="RefSeq" id="WP_221573107.1">
    <property type="nucleotide sequence ID" value="NZ_JAIGNK010000002.1"/>
</dbReference>